<evidence type="ECO:0000313" key="3">
    <source>
        <dbReference type="Proteomes" id="UP000494255"/>
    </source>
</evidence>
<proteinExistence type="predicted"/>
<dbReference type="EMBL" id="CADIKC010000015">
    <property type="protein sequence ID" value="CAB3742512.1"/>
    <property type="molecule type" value="Genomic_DNA"/>
</dbReference>
<dbReference type="InterPro" id="IPR009826">
    <property type="entry name" value="DNA_circ_N"/>
</dbReference>
<dbReference type="RefSeq" id="WP_175054343.1">
    <property type="nucleotide sequence ID" value="NZ_CADIKC010000015.1"/>
</dbReference>
<accession>A0A6J5CTW1</accession>
<evidence type="ECO:0000313" key="2">
    <source>
        <dbReference type="EMBL" id="CAB3742512.1"/>
    </source>
</evidence>
<reference evidence="2 3" key="1">
    <citation type="submission" date="2020-04" db="EMBL/GenBank/DDBJ databases">
        <authorList>
            <person name="De Canck E."/>
        </authorList>
    </citation>
    <scope>NUCLEOTIDE SEQUENCE [LARGE SCALE GENOMIC DNA]</scope>
    <source>
        <strain evidence="2 3">LMG 24238</strain>
    </source>
</reference>
<sequence>MSAATLTTFAGSIGGLASAAQQVASILTGSGAGTWWGSLRQASFGGVPFAVRENRTRFGGRNVVHRYPMRDDAYIEPLGKLPRQYELIGFLIENSRVYGGGPVIAQRDALVLACEKAGPQTLVHPTFGAVQNVSCMESEASESFDHGRVIMIRLSLMRGGAKIYPNVTQSTQNGVDSGAQNLFGSALVDFATKAATAVQQGAAVVNTAVDTALSWYQTAVSDVHDVERVVNAVSTLSGDFSRFFGGGNSGYTGSNQKAPAGTTAEQLLEQDTVSVAAVVAAGSALQVAAANASDTTTFATAAQTLVTALAATASDPADAIRLMTDLASFNPSGMFTSSPIGSAMSSMQTSCGALFRRTALAGVAQACATYQPSSYNDATTVLENVTTLFDAEIETAGDAEDDASFTALRALRSAVVSDLQARGGDLAQLVTMSFAGSLPALVLAHRIYDDAARSDQLVQQVQPIHPLFMPQSFQALAS</sequence>
<organism evidence="2 3">
    <name type="scientific">Paraburkholderia sediminicola</name>
    <dbReference type="NCBI Taxonomy" id="458836"/>
    <lineage>
        <taxon>Bacteria</taxon>
        <taxon>Pseudomonadati</taxon>
        <taxon>Pseudomonadota</taxon>
        <taxon>Betaproteobacteria</taxon>
        <taxon>Burkholderiales</taxon>
        <taxon>Burkholderiaceae</taxon>
        <taxon>Paraburkholderia</taxon>
    </lineage>
</organism>
<dbReference type="AlphaFoldDB" id="A0A6J5CTW1"/>
<dbReference type="GeneID" id="97045460"/>
<dbReference type="Pfam" id="PF07157">
    <property type="entry name" value="DNA_circ_N"/>
    <property type="match status" value="1"/>
</dbReference>
<name>A0A6J5CTW1_9BURK</name>
<evidence type="ECO:0000259" key="1">
    <source>
        <dbReference type="Pfam" id="PF07157"/>
    </source>
</evidence>
<protein>
    <recommendedName>
        <fullName evidence="1">DNA circulation N-terminal domain-containing protein</fullName>
    </recommendedName>
</protein>
<keyword evidence="3" id="KW-1185">Reference proteome</keyword>
<dbReference type="Proteomes" id="UP000494255">
    <property type="component" value="Unassembled WGS sequence"/>
</dbReference>
<gene>
    <name evidence="2" type="ORF">LMG24238_06893</name>
</gene>
<feature type="domain" description="DNA circulation N-terminal" evidence="1">
    <location>
        <begin position="39"/>
        <end position="131"/>
    </location>
</feature>